<organism evidence="2 3">
    <name type="scientific">Pseudoalteromonas denitrificans DSM 6059</name>
    <dbReference type="NCBI Taxonomy" id="1123010"/>
    <lineage>
        <taxon>Bacteria</taxon>
        <taxon>Pseudomonadati</taxon>
        <taxon>Pseudomonadota</taxon>
        <taxon>Gammaproteobacteria</taxon>
        <taxon>Alteromonadales</taxon>
        <taxon>Pseudoalteromonadaceae</taxon>
        <taxon>Pseudoalteromonas</taxon>
    </lineage>
</organism>
<keyword evidence="1" id="KW-0812">Transmembrane</keyword>
<dbReference type="STRING" id="1123010.SAMN02745724_04513"/>
<evidence type="ECO:0000256" key="1">
    <source>
        <dbReference type="SAM" id="Phobius"/>
    </source>
</evidence>
<sequence length="144" mass="16395">MVIKLKEQENSTTQALTEVALALSMAFFALLILALLSIGVPPKQKSESILNKKNSVKVTDSQIEKNKSNQTEDMQYVIYFQGSFYDQMLNKISSHKYKHEQPLLLAIERSLPISEVISLKSQIKHSNLSITTLNDQWLTRLEDL</sequence>
<name>A0A1I1SAC6_9GAMM</name>
<protein>
    <submittedName>
        <fullName evidence="2">Uncharacterized protein</fullName>
    </submittedName>
</protein>
<evidence type="ECO:0000313" key="3">
    <source>
        <dbReference type="Proteomes" id="UP000198862"/>
    </source>
</evidence>
<accession>A0A1I1SAC6</accession>
<dbReference type="EMBL" id="FOLO01000057">
    <property type="protein sequence ID" value="SFD43445.1"/>
    <property type="molecule type" value="Genomic_DNA"/>
</dbReference>
<proteinExistence type="predicted"/>
<feature type="transmembrane region" description="Helical" evidence="1">
    <location>
        <begin position="20"/>
        <end position="40"/>
    </location>
</feature>
<dbReference type="AlphaFoldDB" id="A0A1I1SAC6"/>
<dbReference type="OrthoDB" id="6310364at2"/>
<reference evidence="2 3" key="1">
    <citation type="submission" date="2016-10" db="EMBL/GenBank/DDBJ databases">
        <authorList>
            <person name="de Groot N.N."/>
        </authorList>
    </citation>
    <scope>NUCLEOTIDE SEQUENCE [LARGE SCALE GENOMIC DNA]</scope>
    <source>
        <strain evidence="2 3">DSM 6059</strain>
    </source>
</reference>
<keyword evidence="1" id="KW-0472">Membrane</keyword>
<keyword evidence="1" id="KW-1133">Transmembrane helix</keyword>
<evidence type="ECO:0000313" key="2">
    <source>
        <dbReference type="EMBL" id="SFD43445.1"/>
    </source>
</evidence>
<dbReference type="Proteomes" id="UP000198862">
    <property type="component" value="Unassembled WGS sequence"/>
</dbReference>
<gene>
    <name evidence="2" type="ORF">SAMN02745724_04513</name>
</gene>
<keyword evidence="3" id="KW-1185">Reference proteome</keyword>